<accession>A0A6J4TY36</accession>
<feature type="region of interest" description="Disordered" evidence="1">
    <location>
        <begin position="1"/>
        <end position="120"/>
    </location>
</feature>
<feature type="compositionally biased region" description="Low complexity" evidence="1">
    <location>
        <begin position="39"/>
        <end position="53"/>
    </location>
</feature>
<gene>
    <name evidence="2" type="ORF">AVDCRST_MAG85-4080</name>
</gene>
<feature type="non-terminal residue" evidence="2">
    <location>
        <position position="1"/>
    </location>
</feature>
<proteinExistence type="predicted"/>
<protein>
    <submittedName>
        <fullName evidence="2">Uncharacterized protein</fullName>
    </submittedName>
</protein>
<feature type="compositionally biased region" description="Basic residues" evidence="1">
    <location>
        <begin position="15"/>
        <end position="33"/>
    </location>
</feature>
<evidence type="ECO:0000256" key="1">
    <source>
        <dbReference type="SAM" id="MobiDB-lite"/>
    </source>
</evidence>
<evidence type="ECO:0000313" key="2">
    <source>
        <dbReference type="EMBL" id="CAA9535576.1"/>
    </source>
</evidence>
<feature type="compositionally biased region" description="Basic and acidic residues" evidence="1">
    <location>
        <begin position="1"/>
        <end position="14"/>
    </location>
</feature>
<reference evidence="2" key="1">
    <citation type="submission" date="2020-02" db="EMBL/GenBank/DDBJ databases">
        <authorList>
            <person name="Meier V. D."/>
        </authorList>
    </citation>
    <scope>NUCLEOTIDE SEQUENCE</scope>
    <source>
        <strain evidence="2">AVDCRST_MAG85</strain>
    </source>
</reference>
<organism evidence="2">
    <name type="scientific">uncultured Solirubrobacteraceae bacterium</name>
    <dbReference type="NCBI Taxonomy" id="1162706"/>
    <lineage>
        <taxon>Bacteria</taxon>
        <taxon>Bacillati</taxon>
        <taxon>Actinomycetota</taxon>
        <taxon>Thermoleophilia</taxon>
        <taxon>Solirubrobacterales</taxon>
        <taxon>Solirubrobacteraceae</taxon>
        <taxon>environmental samples</taxon>
    </lineage>
</organism>
<feature type="compositionally biased region" description="Low complexity" evidence="1">
    <location>
        <begin position="81"/>
        <end position="98"/>
    </location>
</feature>
<dbReference type="EMBL" id="CADCVT010000461">
    <property type="protein sequence ID" value="CAA9535576.1"/>
    <property type="molecule type" value="Genomic_DNA"/>
</dbReference>
<sequence length="120" mass="13111">GERIRPLHTRDAAARGRRLTRGHRPSGARPRPRARQDVGPRGARPGPVPLAALRGGGDRVLRRRRTRADQRLRAVLPRTFAPAARPARRGAPPAGPRVEPAPRAERLPQVPRPGAQTGRI</sequence>
<dbReference type="AlphaFoldDB" id="A0A6J4TY36"/>
<name>A0A6J4TY36_9ACTN</name>
<feature type="non-terminal residue" evidence="2">
    <location>
        <position position="120"/>
    </location>
</feature>